<dbReference type="AlphaFoldDB" id="Q4T7Y4"/>
<gene>
    <name evidence="1" type="ORF">GSTENG00005497001</name>
</gene>
<evidence type="ECO:0000313" key="1">
    <source>
        <dbReference type="EMBL" id="CAF90998.1"/>
    </source>
</evidence>
<accession>Q4T7Y4</accession>
<reference evidence="1" key="1">
    <citation type="journal article" date="2004" name="Nature">
        <title>Genome duplication in the teleost fish Tetraodon nigroviridis reveals the early vertebrate proto-karyotype.</title>
        <authorList>
            <person name="Jaillon O."/>
            <person name="Aury J.-M."/>
            <person name="Brunet F."/>
            <person name="Petit J.-L."/>
            <person name="Stange-Thomann N."/>
            <person name="Mauceli E."/>
            <person name="Bouneau L."/>
            <person name="Fischer C."/>
            <person name="Ozouf-Costaz C."/>
            <person name="Bernot A."/>
            <person name="Nicaud S."/>
            <person name="Jaffe D."/>
            <person name="Fisher S."/>
            <person name="Lutfalla G."/>
            <person name="Dossat C."/>
            <person name="Segurens B."/>
            <person name="Dasilva C."/>
            <person name="Salanoubat M."/>
            <person name="Levy M."/>
            <person name="Boudet N."/>
            <person name="Castellano S."/>
            <person name="Anthouard V."/>
            <person name="Jubin C."/>
            <person name="Castelli V."/>
            <person name="Katinka M."/>
            <person name="Vacherie B."/>
            <person name="Biemont C."/>
            <person name="Skalli Z."/>
            <person name="Cattolico L."/>
            <person name="Poulain J."/>
            <person name="De Berardinis V."/>
            <person name="Cruaud C."/>
            <person name="Duprat S."/>
            <person name="Brottier P."/>
            <person name="Coutanceau J.-P."/>
            <person name="Gouzy J."/>
            <person name="Parra G."/>
            <person name="Lardier G."/>
            <person name="Chapple C."/>
            <person name="McKernan K.J."/>
            <person name="McEwan P."/>
            <person name="Bosak S."/>
            <person name="Kellis M."/>
            <person name="Volff J.-N."/>
            <person name="Guigo R."/>
            <person name="Zody M.C."/>
            <person name="Mesirov J."/>
            <person name="Lindblad-Toh K."/>
            <person name="Birren B."/>
            <person name="Nusbaum C."/>
            <person name="Kahn D."/>
            <person name="Robinson-Rechavi M."/>
            <person name="Laudet V."/>
            <person name="Schachter V."/>
            <person name="Quetier F."/>
            <person name="Saurin W."/>
            <person name="Scarpelli C."/>
            <person name="Wincker P."/>
            <person name="Lander E.S."/>
            <person name="Weissenbach J."/>
            <person name="Roest Crollius H."/>
        </authorList>
    </citation>
    <scope>NUCLEOTIDE SEQUENCE [LARGE SCALE GENOMIC DNA]</scope>
</reference>
<dbReference type="EMBL" id="CAAE01007945">
    <property type="protein sequence ID" value="CAF90998.1"/>
    <property type="molecule type" value="Genomic_DNA"/>
</dbReference>
<dbReference type="KEGG" id="tng:GSTEN00005497G001"/>
<feature type="non-terminal residue" evidence="1">
    <location>
        <position position="1"/>
    </location>
</feature>
<comment type="caution">
    <text evidence="1">The sequence shown here is derived from an EMBL/GenBank/DDBJ whole genome shotgun (WGS) entry which is preliminary data.</text>
</comment>
<protein>
    <submittedName>
        <fullName evidence="1">(spotted green pufferfish) hypothetical protein</fullName>
    </submittedName>
</protein>
<reference evidence="1" key="2">
    <citation type="submission" date="2004-02" db="EMBL/GenBank/DDBJ databases">
        <authorList>
            <consortium name="Genoscope"/>
            <consortium name="Whitehead Institute Centre for Genome Research"/>
        </authorList>
    </citation>
    <scope>NUCLEOTIDE SEQUENCE</scope>
</reference>
<proteinExistence type="predicted"/>
<organism evidence="1">
    <name type="scientific">Tetraodon nigroviridis</name>
    <name type="common">Spotted green pufferfish</name>
    <name type="synonym">Chelonodon nigroviridis</name>
    <dbReference type="NCBI Taxonomy" id="99883"/>
    <lineage>
        <taxon>Eukaryota</taxon>
        <taxon>Metazoa</taxon>
        <taxon>Chordata</taxon>
        <taxon>Craniata</taxon>
        <taxon>Vertebrata</taxon>
        <taxon>Euteleostomi</taxon>
        <taxon>Actinopterygii</taxon>
        <taxon>Neopterygii</taxon>
        <taxon>Teleostei</taxon>
        <taxon>Neoteleostei</taxon>
        <taxon>Acanthomorphata</taxon>
        <taxon>Eupercaria</taxon>
        <taxon>Tetraodontiformes</taxon>
        <taxon>Tetradontoidea</taxon>
        <taxon>Tetraodontidae</taxon>
        <taxon>Tetraodon</taxon>
    </lineage>
</organism>
<name>Q4T7Y4_TETNG</name>
<sequence length="71" mass="8043">WSSRTSSMQGRASSLFPSHLRASWRAVLMSDRPLSVAMLECMIPSTVLFHLLEIHYGIIIVHCKFILVNSL</sequence>